<proteinExistence type="predicted"/>
<dbReference type="GO" id="GO:0003677">
    <property type="term" value="F:DNA binding"/>
    <property type="evidence" value="ECO:0007669"/>
    <property type="project" value="InterPro"/>
</dbReference>
<evidence type="ECO:0008006" key="3">
    <source>
        <dbReference type="Google" id="ProtNLM"/>
    </source>
</evidence>
<dbReference type="InterPro" id="IPR016177">
    <property type="entry name" value="DNA-bd_dom_sf"/>
</dbReference>
<sequence>MTGKAFGRLTVIKEAERKNPKRHYWLCRCTCGRETVVDGSHLLSGHTKSCGCYHRDCSREKSRDITGMRFGRLTAIRPASLQEGGAGFWKCRCDCGAEVICSKDSLCQGNTRSCGCLQEETRRENMKNAIHFVEGTCVERISSRKNCSNNTSGQRGVYRRENNRWRACIGFKGKVYNLGTFKSYEEAVNARLKAEHEFYDAFLDQYREKTGGCLNTENSQSERKL</sequence>
<dbReference type="GO" id="GO:0003700">
    <property type="term" value="F:DNA-binding transcription factor activity"/>
    <property type="evidence" value="ECO:0007669"/>
    <property type="project" value="InterPro"/>
</dbReference>
<protein>
    <recommendedName>
        <fullName evidence="3">AP2/ERF domain-containing protein</fullName>
    </recommendedName>
</protein>
<accession>A0A9D2MY23</accession>
<dbReference type="EMBL" id="DWWT01000019">
    <property type="protein sequence ID" value="HJC05444.1"/>
    <property type="molecule type" value="Genomic_DNA"/>
</dbReference>
<reference evidence="1" key="2">
    <citation type="submission" date="2021-04" db="EMBL/GenBank/DDBJ databases">
        <authorList>
            <person name="Gilroy R."/>
        </authorList>
    </citation>
    <scope>NUCLEOTIDE SEQUENCE</scope>
    <source>
        <strain evidence="1">CHK180-15479</strain>
    </source>
</reference>
<dbReference type="SUPFAM" id="SSF54171">
    <property type="entry name" value="DNA-binding domain"/>
    <property type="match status" value="1"/>
</dbReference>
<dbReference type="InterPro" id="IPR036955">
    <property type="entry name" value="AP2/ERF_dom_sf"/>
</dbReference>
<reference evidence="1" key="1">
    <citation type="journal article" date="2021" name="PeerJ">
        <title>Extensive microbial diversity within the chicken gut microbiome revealed by metagenomics and culture.</title>
        <authorList>
            <person name="Gilroy R."/>
            <person name="Ravi A."/>
            <person name="Getino M."/>
            <person name="Pursley I."/>
            <person name="Horton D.L."/>
            <person name="Alikhan N.F."/>
            <person name="Baker D."/>
            <person name="Gharbi K."/>
            <person name="Hall N."/>
            <person name="Watson M."/>
            <person name="Adriaenssens E.M."/>
            <person name="Foster-Nyarko E."/>
            <person name="Jarju S."/>
            <person name="Secka A."/>
            <person name="Antonio M."/>
            <person name="Oren A."/>
            <person name="Chaudhuri R.R."/>
            <person name="La Ragione R."/>
            <person name="Hildebrand F."/>
            <person name="Pallen M.J."/>
        </authorList>
    </citation>
    <scope>NUCLEOTIDE SEQUENCE</scope>
    <source>
        <strain evidence="1">CHK180-15479</strain>
    </source>
</reference>
<evidence type="ECO:0000313" key="1">
    <source>
        <dbReference type="EMBL" id="HJC05444.1"/>
    </source>
</evidence>
<dbReference type="Proteomes" id="UP000823910">
    <property type="component" value="Unassembled WGS sequence"/>
</dbReference>
<dbReference type="Gene3D" id="3.30.730.10">
    <property type="entry name" value="AP2/ERF domain"/>
    <property type="match status" value="1"/>
</dbReference>
<name>A0A9D2MY23_9FIRM</name>
<organism evidence="1 2">
    <name type="scientific">Candidatus Enterocloster excrementipullorum</name>
    <dbReference type="NCBI Taxonomy" id="2838559"/>
    <lineage>
        <taxon>Bacteria</taxon>
        <taxon>Bacillati</taxon>
        <taxon>Bacillota</taxon>
        <taxon>Clostridia</taxon>
        <taxon>Lachnospirales</taxon>
        <taxon>Lachnospiraceae</taxon>
        <taxon>Enterocloster</taxon>
    </lineage>
</organism>
<evidence type="ECO:0000313" key="2">
    <source>
        <dbReference type="Proteomes" id="UP000823910"/>
    </source>
</evidence>
<dbReference type="AlphaFoldDB" id="A0A9D2MY23"/>
<gene>
    <name evidence="1" type="ORF">H9704_04735</name>
</gene>
<comment type="caution">
    <text evidence="1">The sequence shown here is derived from an EMBL/GenBank/DDBJ whole genome shotgun (WGS) entry which is preliminary data.</text>
</comment>